<dbReference type="Gene3D" id="2.60.40.10">
    <property type="entry name" value="Immunoglobulins"/>
    <property type="match status" value="1"/>
</dbReference>
<evidence type="ECO:0000256" key="5">
    <source>
        <dbReference type="ARBA" id="ARBA00023136"/>
    </source>
</evidence>
<name>A0A2G9S2V9_AQUCT</name>
<accession>A0A2G9S2V9</accession>
<keyword evidence="2" id="KW-0812">Transmembrane</keyword>
<dbReference type="AlphaFoldDB" id="A0A2G9S2V9"/>
<comment type="subcellular location">
    <subcellularLocation>
        <location evidence="1">Membrane</location>
        <topology evidence="1">Single-pass type I membrane protein</topology>
    </subcellularLocation>
</comment>
<evidence type="ECO:0000256" key="6">
    <source>
        <dbReference type="ARBA" id="ARBA00023170"/>
    </source>
</evidence>
<dbReference type="EMBL" id="KV927454">
    <property type="protein sequence ID" value="PIO34434.1"/>
    <property type="molecule type" value="Genomic_DNA"/>
</dbReference>
<feature type="domain" description="Type I cytokine receptor cytokine-binding" evidence="8">
    <location>
        <begin position="1"/>
        <end position="65"/>
    </location>
</feature>
<dbReference type="InterPro" id="IPR036116">
    <property type="entry name" value="FN3_sf"/>
</dbReference>
<proteinExistence type="predicted"/>
<sequence length="207" mass="23729">MTCTWMFGKNAPDSTSYRLSLRQGTTNVLCQQYEIHFQTRTGACTFDDLRLDFFDDVTVVLQGSDPGIEEYYNETKSSPYTIPNVEKECSVRISASGIEACEMNTHWGEWSEWISCGPMPVVDDSEWQLELTPVILVSGLTLVLLIITTLQYKRIVKTCFPRIPQPKNYLETTEDNKINIENSEYFSLMLQTSETEECIIIVKENFS</sequence>
<dbReference type="OrthoDB" id="9835959at2759"/>
<gene>
    <name evidence="9" type="ORF">AB205_0081810</name>
</gene>
<keyword evidence="3" id="KW-0732">Signal</keyword>
<dbReference type="InterPro" id="IPR013783">
    <property type="entry name" value="Ig-like_fold"/>
</dbReference>
<dbReference type="Proteomes" id="UP000228934">
    <property type="component" value="Unassembled WGS sequence"/>
</dbReference>
<evidence type="ECO:0000256" key="2">
    <source>
        <dbReference type="ARBA" id="ARBA00022692"/>
    </source>
</evidence>
<reference evidence="10" key="1">
    <citation type="journal article" date="2017" name="Nat. Commun.">
        <title>The North American bullfrog draft genome provides insight into hormonal regulation of long noncoding RNA.</title>
        <authorList>
            <person name="Hammond S.A."/>
            <person name="Warren R.L."/>
            <person name="Vandervalk B.P."/>
            <person name="Kucuk E."/>
            <person name="Khan H."/>
            <person name="Gibb E.A."/>
            <person name="Pandoh P."/>
            <person name="Kirk H."/>
            <person name="Zhao Y."/>
            <person name="Jones M."/>
            <person name="Mungall A.J."/>
            <person name="Coope R."/>
            <person name="Pleasance S."/>
            <person name="Moore R.A."/>
            <person name="Holt R.A."/>
            <person name="Round J.M."/>
            <person name="Ohora S."/>
            <person name="Walle B.V."/>
            <person name="Veldhoen N."/>
            <person name="Helbing C.C."/>
            <person name="Birol I."/>
        </authorList>
    </citation>
    <scope>NUCLEOTIDE SEQUENCE [LARGE SCALE GENOMIC DNA]</scope>
</reference>
<dbReference type="Pfam" id="PF09240">
    <property type="entry name" value="IL6Ra-bind"/>
    <property type="match status" value="1"/>
</dbReference>
<keyword evidence="5" id="KW-0472">Membrane</keyword>
<evidence type="ECO:0000313" key="9">
    <source>
        <dbReference type="EMBL" id="PIO34434.1"/>
    </source>
</evidence>
<evidence type="ECO:0000259" key="8">
    <source>
        <dbReference type="Pfam" id="PF09240"/>
    </source>
</evidence>
<evidence type="ECO:0000256" key="4">
    <source>
        <dbReference type="ARBA" id="ARBA00022989"/>
    </source>
</evidence>
<keyword evidence="7" id="KW-0325">Glycoprotein</keyword>
<dbReference type="GO" id="GO:0016020">
    <property type="term" value="C:membrane"/>
    <property type="evidence" value="ECO:0007669"/>
    <property type="project" value="UniProtKB-SubCell"/>
</dbReference>
<dbReference type="InterPro" id="IPR015321">
    <property type="entry name" value="TypeI_recpt_CBD"/>
</dbReference>
<evidence type="ECO:0000256" key="3">
    <source>
        <dbReference type="ARBA" id="ARBA00022729"/>
    </source>
</evidence>
<keyword evidence="4" id="KW-1133">Transmembrane helix</keyword>
<evidence type="ECO:0000256" key="7">
    <source>
        <dbReference type="ARBA" id="ARBA00023180"/>
    </source>
</evidence>
<keyword evidence="6" id="KW-0675">Receptor</keyword>
<evidence type="ECO:0000256" key="1">
    <source>
        <dbReference type="ARBA" id="ARBA00004479"/>
    </source>
</evidence>
<dbReference type="SUPFAM" id="SSF49265">
    <property type="entry name" value="Fibronectin type III"/>
    <property type="match status" value="1"/>
</dbReference>
<protein>
    <recommendedName>
        <fullName evidence="8">Type I cytokine receptor cytokine-binding domain-containing protein</fullName>
    </recommendedName>
</protein>
<organism evidence="9 10">
    <name type="scientific">Aquarana catesbeiana</name>
    <name type="common">American bullfrog</name>
    <name type="synonym">Rana catesbeiana</name>
    <dbReference type="NCBI Taxonomy" id="8400"/>
    <lineage>
        <taxon>Eukaryota</taxon>
        <taxon>Metazoa</taxon>
        <taxon>Chordata</taxon>
        <taxon>Craniata</taxon>
        <taxon>Vertebrata</taxon>
        <taxon>Euteleostomi</taxon>
        <taxon>Amphibia</taxon>
        <taxon>Batrachia</taxon>
        <taxon>Anura</taxon>
        <taxon>Neobatrachia</taxon>
        <taxon>Ranoidea</taxon>
        <taxon>Ranidae</taxon>
        <taxon>Aquarana</taxon>
    </lineage>
</organism>
<evidence type="ECO:0000313" key="10">
    <source>
        <dbReference type="Proteomes" id="UP000228934"/>
    </source>
</evidence>
<keyword evidence="10" id="KW-1185">Reference proteome</keyword>